<proteinExistence type="inferred from homology"/>
<evidence type="ECO:0000256" key="1">
    <source>
        <dbReference type="ARBA" id="ARBA00008356"/>
    </source>
</evidence>
<evidence type="ECO:0000256" key="2">
    <source>
        <dbReference type="ARBA" id="ARBA00023306"/>
    </source>
</evidence>
<reference evidence="4" key="1">
    <citation type="submission" date="2020-07" db="EMBL/GenBank/DDBJ databases">
        <authorList>
            <person name="Lin J."/>
        </authorList>
    </citation>
    <scope>NUCLEOTIDE SEQUENCE</scope>
</reference>
<evidence type="ECO:0000259" key="3">
    <source>
        <dbReference type="Pfam" id="PF16679"/>
    </source>
</evidence>
<sequence length="160" mass="17752">MEEPVHQAVATKGSLLGEETSGLLTKSLPVEPDTVAGIFEEGNVSQVSIEKCVEKQACLPNIFDTICLITRSSNCSLITKQELVHKIISNNLEIEETGEVEEQLVMLERLAPDWICKKAVASGEFLYRQLLIVYCLVCFCSINQISNLKTVRARIADGFY</sequence>
<dbReference type="GO" id="GO:0003677">
    <property type="term" value="F:DNA binding"/>
    <property type="evidence" value="ECO:0007669"/>
    <property type="project" value="InterPro"/>
</dbReference>
<dbReference type="GO" id="GO:0000278">
    <property type="term" value="P:mitotic cell cycle"/>
    <property type="evidence" value="ECO:0007669"/>
    <property type="project" value="TreeGrafter"/>
</dbReference>
<dbReference type="GO" id="GO:0000076">
    <property type="term" value="P:DNA replication checkpoint signaling"/>
    <property type="evidence" value="ECO:0007669"/>
    <property type="project" value="TreeGrafter"/>
</dbReference>
<feature type="domain" description="DNA replication factor Cdt1 C-terminal" evidence="3">
    <location>
        <begin position="45"/>
        <end position="115"/>
    </location>
</feature>
<dbReference type="GO" id="GO:0070182">
    <property type="term" value="F:DNA polymerase binding"/>
    <property type="evidence" value="ECO:0007669"/>
    <property type="project" value="TreeGrafter"/>
</dbReference>
<dbReference type="InterPro" id="IPR032054">
    <property type="entry name" value="Cdt1_C"/>
</dbReference>
<comment type="similarity">
    <text evidence="1">Belongs to the Cdt1 family.</text>
</comment>
<keyword evidence="2" id="KW-0131">Cell cycle</keyword>
<evidence type="ECO:0000313" key="4">
    <source>
        <dbReference type="EMBL" id="CAD1844319.1"/>
    </source>
</evidence>
<dbReference type="Pfam" id="PF16679">
    <property type="entry name" value="CDT1_C"/>
    <property type="match status" value="1"/>
</dbReference>
<dbReference type="GO" id="GO:0030174">
    <property type="term" value="P:regulation of DNA-templated DNA replication initiation"/>
    <property type="evidence" value="ECO:0007669"/>
    <property type="project" value="InterPro"/>
</dbReference>
<protein>
    <recommendedName>
        <fullName evidence="3">DNA replication factor Cdt1 C-terminal domain-containing protein</fullName>
    </recommendedName>
</protein>
<dbReference type="InterPro" id="IPR045173">
    <property type="entry name" value="Cdt1"/>
</dbReference>
<organism evidence="4">
    <name type="scientific">Ananas comosus var. bracteatus</name>
    <name type="common">red pineapple</name>
    <dbReference type="NCBI Taxonomy" id="296719"/>
    <lineage>
        <taxon>Eukaryota</taxon>
        <taxon>Viridiplantae</taxon>
        <taxon>Streptophyta</taxon>
        <taxon>Embryophyta</taxon>
        <taxon>Tracheophyta</taxon>
        <taxon>Spermatophyta</taxon>
        <taxon>Magnoliopsida</taxon>
        <taxon>Liliopsida</taxon>
        <taxon>Poales</taxon>
        <taxon>Bromeliaceae</taxon>
        <taxon>Bromelioideae</taxon>
        <taxon>Ananas</taxon>
    </lineage>
</organism>
<dbReference type="GO" id="GO:0005634">
    <property type="term" value="C:nucleus"/>
    <property type="evidence" value="ECO:0007669"/>
    <property type="project" value="TreeGrafter"/>
</dbReference>
<dbReference type="GO" id="GO:0071163">
    <property type="term" value="P:DNA replication preinitiation complex assembly"/>
    <property type="evidence" value="ECO:0007669"/>
    <property type="project" value="InterPro"/>
</dbReference>
<dbReference type="AlphaFoldDB" id="A0A6V7QMD7"/>
<dbReference type="Gene3D" id="1.10.10.1420">
    <property type="entry name" value="DNA replication factor Cdt1, C-terminal WH domain"/>
    <property type="match status" value="1"/>
</dbReference>
<accession>A0A6V7QMD7</accession>
<dbReference type="EMBL" id="LR862137">
    <property type="protein sequence ID" value="CAD1844319.1"/>
    <property type="molecule type" value="Genomic_DNA"/>
</dbReference>
<dbReference type="PANTHER" id="PTHR28637:SF13">
    <property type="entry name" value="EXPRESSED PROTEIN"/>
    <property type="match status" value="1"/>
</dbReference>
<gene>
    <name evidence="4" type="ORF">CB5_LOCUS27530</name>
</gene>
<dbReference type="PANTHER" id="PTHR28637">
    <property type="entry name" value="DNA REPLICATION FACTOR CDT1"/>
    <property type="match status" value="1"/>
</dbReference>
<dbReference type="InterPro" id="IPR038090">
    <property type="entry name" value="Cdt1_C_WH_dom_sf"/>
</dbReference>
<name>A0A6V7QMD7_ANACO</name>